<organism evidence="1">
    <name type="scientific">Arundo donax</name>
    <name type="common">Giant reed</name>
    <name type="synonym">Donax arundinaceus</name>
    <dbReference type="NCBI Taxonomy" id="35708"/>
    <lineage>
        <taxon>Eukaryota</taxon>
        <taxon>Viridiplantae</taxon>
        <taxon>Streptophyta</taxon>
        <taxon>Embryophyta</taxon>
        <taxon>Tracheophyta</taxon>
        <taxon>Spermatophyta</taxon>
        <taxon>Magnoliopsida</taxon>
        <taxon>Liliopsida</taxon>
        <taxon>Poales</taxon>
        <taxon>Poaceae</taxon>
        <taxon>PACMAD clade</taxon>
        <taxon>Arundinoideae</taxon>
        <taxon>Arundineae</taxon>
        <taxon>Arundo</taxon>
    </lineage>
</organism>
<accession>A0A0A9CFF3</accession>
<reference evidence="1" key="1">
    <citation type="submission" date="2014-09" db="EMBL/GenBank/DDBJ databases">
        <authorList>
            <person name="Magalhaes I.L.F."/>
            <person name="Oliveira U."/>
            <person name="Santos F.R."/>
            <person name="Vidigal T.H.D.A."/>
            <person name="Brescovit A.D."/>
            <person name="Santos A.J."/>
        </authorList>
    </citation>
    <scope>NUCLEOTIDE SEQUENCE</scope>
    <source>
        <tissue evidence="1">Shoot tissue taken approximately 20 cm above the soil surface</tissue>
    </source>
</reference>
<proteinExistence type="predicted"/>
<sequence length="32" mass="3607">MTISHGNVLPTCIKTEDGTFGIFFSMRSCREQ</sequence>
<dbReference type="EMBL" id="GBRH01224722">
    <property type="protein sequence ID" value="JAD73173.1"/>
    <property type="molecule type" value="Transcribed_RNA"/>
</dbReference>
<dbReference type="AlphaFoldDB" id="A0A0A9CFF3"/>
<evidence type="ECO:0000313" key="1">
    <source>
        <dbReference type="EMBL" id="JAD73173.1"/>
    </source>
</evidence>
<name>A0A0A9CFF3_ARUDO</name>
<reference evidence="1" key="2">
    <citation type="journal article" date="2015" name="Data Brief">
        <title>Shoot transcriptome of the giant reed, Arundo donax.</title>
        <authorList>
            <person name="Barrero R.A."/>
            <person name="Guerrero F.D."/>
            <person name="Moolhuijzen P."/>
            <person name="Goolsby J.A."/>
            <person name="Tidwell J."/>
            <person name="Bellgard S.E."/>
            <person name="Bellgard M.I."/>
        </authorList>
    </citation>
    <scope>NUCLEOTIDE SEQUENCE</scope>
    <source>
        <tissue evidence="1">Shoot tissue taken approximately 20 cm above the soil surface</tissue>
    </source>
</reference>
<protein>
    <submittedName>
        <fullName evidence="1">Uncharacterized protein</fullName>
    </submittedName>
</protein>